<evidence type="ECO:0000256" key="2">
    <source>
        <dbReference type="ARBA" id="ARBA00022840"/>
    </source>
</evidence>
<dbReference type="FunFam" id="3.40.50.300:FF:000006">
    <property type="entry name" value="DNA-binding transcriptional regulator NtrC"/>
    <property type="match status" value="1"/>
</dbReference>
<dbReference type="OrthoDB" id="9764280at2"/>
<dbReference type="InterPro" id="IPR025944">
    <property type="entry name" value="Sigma_54_int_dom_CS"/>
</dbReference>
<evidence type="ECO:0000313" key="8">
    <source>
        <dbReference type="EMBL" id="PWJ22847.1"/>
    </source>
</evidence>
<dbReference type="InterPro" id="IPR035965">
    <property type="entry name" value="PAS-like_dom_sf"/>
</dbReference>
<dbReference type="Gene3D" id="3.30.450.20">
    <property type="entry name" value="PAS domain"/>
    <property type="match status" value="1"/>
</dbReference>
<dbReference type="Gene3D" id="3.40.50.10660">
    <property type="entry name" value="PrpR receptor domain-like"/>
    <property type="match status" value="1"/>
</dbReference>
<dbReference type="Pfam" id="PF25601">
    <property type="entry name" value="AAA_lid_14"/>
    <property type="match status" value="1"/>
</dbReference>
<accession>A0A2Y9C6E2</accession>
<name>A0A2Y9C6E2_9FIRM</name>
<dbReference type="EMBL" id="QGDL01000016">
    <property type="protein sequence ID" value="PWJ22847.1"/>
    <property type="molecule type" value="Genomic_DNA"/>
</dbReference>
<dbReference type="PANTHER" id="PTHR32071">
    <property type="entry name" value="TRANSCRIPTIONAL REGULATORY PROTEIN"/>
    <property type="match status" value="1"/>
</dbReference>
<dbReference type="InterPro" id="IPR025662">
    <property type="entry name" value="Sigma_54_int_dom_ATP-bd_1"/>
</dbReference>
<dbReference type="Proteomes" id="UP000245845">
    <property type="component" value="Unassembled WGS sequence"/>
</dbReference>
<evidence type="ECO:0000313" key="9">
    <source>
        <dbReference type="Proteomes" id="UP000245845"/>
    </source>
</evidence>
<keyword evidence="1" id="KW-0547">Nucleotide-binding</keyword>
<dbReference type="InterPro" id="IPR003593">
    <property type="entry name" value="AAA+_ATPase"/>
</dbReference>
<sequence>MMENRKPEICLIAPTDELLKKSEFVIMKYHKNIETHKASLATAAEIVNQLLKKGTEIFISRRGTKRLIEKEFHVQVVEIELTLADYISVIEEAVKVEGIVAFFTYGKIPEDVRTMCQILKIDARYSSFANFTDCKHVVEEALRDGAVLGIGGADTEYFAQKEGLRHLVVENSEESLLRAINTSEQLLDMKRKEQEKQRELKVKLERYELVLNYTHDAIIAVDREGQIDVLNEGAERIMKGKRGECLGRQVDEVLPNTRLKEVMKKGKRELNQLMTINGTLVSTNRIPIIVDGEVMGAVATFQDVKALQDSEQKIRIKLHQKGLFAKYNFEDIIGNSYKLRENISLAKKFARSDATILIQGETGTGKELFAQSIHNASLRAEGPFVAVNCGSLPRNLLEAELFGYVEGAFTGASKGGKMGLFEMAHGGTIFLDEIGEMPVETQVQLLRVLQEKEIRRIGSDRVTPVNIRVITATNRDLYKEIQEKGFREDLYYRLNVLNIVIPPLRERRADIIPIGLKLFDGYADTGQAEDILFVKQLLKKLRDYDWPGNVRELGNMMERAYVLLSQKEEYEFVDKYIQSYLKISPTEKRTDAGDVKAGQMSDESGNLENWEMENIYCTGIKEESSRDYKDG</sequence>
<dbReference type="PROSITE" id="PS00676">
    <property type="entry name" value="SIGMA54_INTERACT_2"/>
    <property type="match status" value="1"/>
</dbReference>
<dbReference type="InterPro" id="IPR000014">
    <property type="entry name" value="PAS"/>
</dbReference>
<dbReference type="PROSITE" id="PS50045">
    <property type="entry name" value="SIGMA54_INTERACT_4"/>
    <property type="match status" value="1"/>
</dbReference>
<evidence type="ECO:0000256" key="4">
    <source>
        <dbReference type="ARBA" id="ARBA00023125"/>
    </source>
</evidence>
<keyword evidence="9" id="KW-1185">Reference proteome</keyword>
<keyword evidence="3" id="KW-0805">Transcription regulation</keyword>
<keyword evidence="5" id="KW-0804">Transcription</keyword>
<dbReference type="PROSITE" id="PS50112">
    <property type="entry name" value="PAS"/>
    <property type="match status" value="1"/>
</dbReference>
<feature type="domain" description="Sigma-54 factor interaction" evidence="6">
    <location>
        <begin position="332"/>
        <end position="562"/>
    </location>
</feature>
<evidence type="ECO:0000259" key="7">
    <source>
        <dbReference type="PROSITE" id="PS50112"/>
    </source>
</evidence>
<dbReference type="Pfam" id="PF00989">
    <property type="entry name" value="PAS"/>
    <property type="match status" value="1"/>
</dbReference>
<dbReference type="CDD" id="cd00130">
    <property type="entry name" value="PAS"/>
    <property type="match status" value="1"/>
</dbReference>
<dbReference type="PROSITE" id="PS00675">
    <property type="entry name" value="SIGMA54_INTERACT_1"/>
    <property type="match status" value="1"/>
</dbReference>
<dbReference type="PROSITE" id="PS00688">
    <property type="entry name" value="SIGMA54_INTERACT_3"/>
    <property type="match status" value="1"/>
</dbReference>
<keyword evidence="4" id="KW-0238">DNA-binding</keyword>
<reference evidence="8 9" key="1">
    <citation type="submission" date="2018-05" db="EMBL/GenBank/DDBJ databases">
        <title>The Hungate 1000. A catalogue of reference genomes from the rumen microbiome.</title>
        <authorList>
            <person name="Kelly W."/>
        </authorList>
    </citation>
    <scope>NUCLEOTIDE SEQUENCE [LARGE SCALE GENOMIC DNA]</scope>
    <source>
        <strain evidence="8 9">NLAE-zl-C242</strain>
    </source>
</reference>
<dbReference type="Pfam" id="PF06506">
    <property type="entry name" value="PrpR_N"/>
    <property type="match status" value="1"/>
</dbReference>
<organism evidence="8 9">
    <name type="scientific">Faecalicatena orotica</name>
    <dbReference type="NCBI Taxonomy" id="1544"/>
    <lineage>
        <taxon>Bacteria</taxon>
        <taxon>Bacillati</taxon>
        <taxon>Bacillota</taxon>
        <taxon>Clostridia</taxon>
        <taxon>Lachnospirales</taxon>
        <taxon>Lachnospiraceae</taxon>
        <taxon>Faecalicatena</taxon>
    </lineage>
</organism>
<dbReference type="GO" id="GO:0003677">
    <property type="term" value="F:DNA binding"/>
    <property type="evidence" value="ECO:0007669"/>
    <property type="project" value="UniProtKB-KW"/>
</dbReference>
<dbReference type="Gene3D" id="3.40.50.300">
    <property type="entry name" value="P-loop containing nucleotide triphosphate hydrolases"/>
    <property type="match status" value="1"/>
</dbReference>
<evidence type="ECO:0000256" key="3">
    <source>
        <dbReference type="ARBA" id="ARBA00023015"/>
    </source>
</evidence>
<dbReference type="RefSeq" id="WP_109733238.1">
    <property type="nucleotide sequence ID" value="NZ_BAAACK010000022.1"/>
</dbReference>
<evidence type="ECO:0000256" key="5">
    <source>
        <dbReference type="ARBA" id="ARBA00023163"/>
    </source>
</evidence>
<feature type="domain" description="PAS" evidence="7">
    <location>
        <begin position="203"/>
        <end position="277"/>
    </location>
</feature>
<dbReference type="GO" id="GO:0006355">
    <property type="term" value="P:regulation of DNA-templated transcription"/>
    <property type="evidence" value="ECO:0007669"/>
    <property type="project" value="InterPro"/>
</dbReference>
<dbReference type="CDD" id="cd00009">
    <property type="entry name" value="AAA"/>
    <property type="match status" value="1"/>
</dbReference>
<dbReference type="InterPro" id="IPR058031">
    <property type="entry name" value="AAA_lid_NorR"/>
</dbReference>
<dbReference type="Gene3D" id="3.40.50.2300">
    <property type="match status" value="1"/>
</dbReference>
<dbReference type="Pfam" id="PF00158">
    <property type="entry name" value="Sigma54_activat"/>
    <property type="match status" value="1"/>
</dbReference>
<dbReference type="InterPro" id="IPR013767">
    <property type="entry name" value="PAS_fold"/>
</dbReference>
<dbReference type="SUPFAM" id="SSF159800">
    <property type="entry name" value="PrpR receptor domain-like"/>
    <property type="match status" value="1"/>
</dbReference>
<dbReference type="InterPro" id="IPR027417">
    <property type="entry name" value="P-loop_NTPase"/>
</dbReference>
<dbReference type="SUPFAM" id="SSF55785">
    <property type="entry name" value="PYP-like sensor domain (PAS domain)"/>
    <property type="match status" value="1"/>
</dbReference>
<proteinExistence type="predicted"/>
<keyword evidence="2" id="KW-0067">ATP-binding</keyword>
<dbReference type="SUPFAM" id="SSF52540">
    <property type="entry name" value="P-loop containing nucleoside triphosphate hydrolases"/>
    <property type="match status" value="1"/>
</dbReference>
<dbReference type="GO" id="GO:0005524">
    <property type="term" value="F:ATP binding"/>
    <property type="evidence" value="ECO:0007669"/>
    <property type="project" value="UniProtKB-KW"/>
</dbReference>
<protein>
    <submittedName>
        <fullName evidence="8">PAS domain S-box-containing protein</fullName>
    </submittedName>
</protein>
<dbReference type="AlphaFoldDB" id="A0A2Y9C6E2"/>
<dbReference type="SMART" id="SM00091">
    <property type="entry name" value="PAS"/>
    <property type="match status" value="1"/>
</dbReference>
<dbReference type="InterPro" id="IPR010524">
    <property type="entry name" value="Sig_transdc_resp-reg_PrpR_N"/>
</dbReference>
<gene>
    <name evidence="8" type="ORF">A8806_11622</name>
</gene>
<dbReference type="InterPro" id="IPR025943">
    <property type="entry name" value="Sigma_54_int_dom_ATP-bd_2"/>
</dbReference>
<evidence type="ECO:0000259" key="6">
    <source>
        <dbReference type="PROSITE" id="PS50045"/>
    </source>
</evidence>
<dbReference type="GO" id="GO:0000156">
    <property type="term" value="F:phosphorelay response regulator activity"/>
    <property type="evidence" value="ECO:0007669"/>
    <property type="project" value="InterPro"/>
</dbReference>
<dbReference type="Gene3D" id="1.10.8.60">
    <property type="match status" value="1"/>
</dbReference>
<dbReference type="InterPro" id="IPR002078">
    <property type="entry name" value="Sigma_54_int"/>
</dbReference>
<dbReference type="SMART" id="SM00382">
    <property type="entry name" value="AAA"/>
    <property type="match status" value="1"/>
</dbReference>
<dbReference type="NCBIfam" id="TIGR00229">
    <property type="entry name" value="sensory_box"/>
    <property type="match status" value="1"/>
</dbReference>
<evidence type="ECO:0000256" key="1">
    <source>
        <dbReference type="ARBA" id="ARBA00022741"/>
    </source>
</evidence>
<comment type="caution">
    <text evidence="8">The sequence shown here is derived from an EMBL/GenBank/DDBJ whole genome shotgun (WGS) entry which is preliminary data.</text>
</comment>